<dbReference type="KEGG" id="ptm:GSPATT00013178001"/>
<evidence type="ECO:0008006" key="4">
    <source>
        <dbReference type="Google" id="ProtNLM"/>
    </source>
</evidence>
<dbReference type="InterPro" id="IPR019734">
    <property type="entry name" value="TPR_rpt"/>
</dbReference>
<dbReference type="STRING" id="5888.A0D3U6"/>
<dbReference type="InterPro" id="IPR011990">
    <property type="entry name" value="TPR-like_helical_dom_sf"/>
</dbReference>
<dbReference type="GeneID" id="5030895"/>
<dbReference type="PANTHER" id="PTHR12979:SF5">
    <property type="entry name" value="CCR4-NOT TRANSCRIPTION COMPLEX SUBUNIT 10"/>
    <property type="match status" value="1"/>
</dbReference>
<evidence type="ECO:0000313" key="3">
    <source>
        <dbReference type="Proteomes" id="UP000000600"/>
    </source>
</evidence>
<dbReference type="GO" id="GO:0006402">
    <property type="term" value="P:mRNA catabolic process"/>
    <property type="evidence" value="ECO:0000318"/>
    <property type="project" value="GO_Central"/>
</dbReference>
<dbReference type="GO" id="GO:0017148">
    <property type="term" value="P:negative regulation of translation"/>
    <property type="evidence" value="ECO:0000318"/>
    <property type="project" value="GO_Central"/>
</dbReference>
<keyword evidence="3" id="KW-1185">Reference proteome</keyword>
<dbReference type="OMA" id="IKCRFYM"/>
<dbReference type="EMBL" id="CT868285">
    <property type="protein sequence ID" value="CAK77713.1"/>
    <property type="molecule type" value="Genomic_DNA"/>
</dbReference>
<dbReference type="HOGENOM" id="CLU_013379_0_0_1"/>
<evidence type="ECO:0000256" key="1">
    <source>
        <dbReference type="ARBA" id="ARBA00010080"/>
    </source>
</evidence>
<dbReference type="Gene3D" id="1.25.40.10">
    <property type="entry name" value="Tetratricopeptide repeat domain"/>
    <property type="match status" value="1"/>
</dbReference>
<sequence>MAQSFAILQNSFKHFGEGHYKESMEELQKFKQLKEQSDQNQSMVQINENIILCEYNITRDANVCIQKLDEIIDEIRKPQTQKSNNQSQFIILEKKQDDDSILQYNKAIMLFLSGKIRQAHNLLKQLKDNYNLDIYLNIKVNLLLVETSFQLQEYVYASELYKKLSSDETLKSLQQKQTKPNQIDDQQQQQSQQNYTSLLIGSDLPYPDSHPNTFSKEEFLFLLNVIKCRFYMLSNTKDQKKQLNPLEQSFKNYMTQLDSSNGISQNSLPSFSQDIQPYLKLHAQMILKLMKAQRHLTLNENVHKCLKMMTPQPEIQNQQNAEFAQSKQFLYLAQIFNNLGCVHAKMGKYALAAVYFHKAISQTKLVQQQQNLYEGIIMNNVKQRLYAMYQNLADALFMDQQYQKALNVYNQLQDLCNQSAKFWYNRGVCYIQIYHESMPDKNEIYEISEDQSQLNTQDEGKKIILPSREIYSDADEEVQDQFYKIDQKNEDNKFVQSKANKELLNNAIKSFRNAIILSKKEKREEIIHLDQEQLSIQGSQIFESSIVFLTYSLLCRGDYNLALSQGKEALEYNLSDNNKYIIIQYVLEAYIQISKLKDAINFINSSSVSQFLNRINNNNNTNLQFQCRNIVGIQTTCISNYNSKAIYHFNLSALHLHNNNLTQAWNSIQSIMNCCDININAINLAIPVPILNLLIWYYLKSDNVQLAIHLIKRRRLITGQIGKNKISLLNITK</sequence>
<dbReference type="RefSeq" id="XP_001445110.1">
    <property type="nucleotide sequence ID" value="XM_001445073.1"/>
</dbReference>
<organism evidence="2 3">
    <name type="scientific">Paramecium tetraurelia</name>
    <dbReference type="NCBI Taxonomy" id="5888"/>
    <lineage>
        <taxon>Eukaryota</taxon>
        <taxon>Sar</taxon>
        <taxon>Alveolata</taxon>
        <taxon>Ciliophora</taxon>
        <taxon>Intramacronucleata</taxon>
        <taxon>Oligohymenophorea</taxon>
        <taxon>Peniculida</taxon>
        <taxon>Parameciidae</taxon>
        <taxon>Paramecium</taxon>
    </lineage>
</organism>
<accession>A0D3U6</accession>
<reference evidence="2 3" key="1">
    <citation type="journal article" date="2006" name="Nature">
        <title>Global trends of whole-genome duplications revealed by the ciliate Paramecium tetraurelia.</title>
        <authorList>
            <consortium name="Genoscope"/>
            <person name="Aury J.-M."/>
            <person name="Jaillon O."/>
            <person name="Duret L."/>
            <person name="Noel B."/>
            <person name="Jubin C."/>
            <person name="Porcel B.M."/>
            <person name="Segurens B."/>
            <person name="Daubin V."/>
            <person name="Anthouard V."/>
            <person name="Aiach N."/>
            <person name="Arnaiz O."/>
            <person name="Billaut A."/>
            <person name="Beisson J."/>
            <person name="Blanc I."/>
            <person name="Bouhouche K."/>
            <person name="Camara F."/>
            <person name="Duharcourt S."/>
            <person name="Guigo R."/>
            <person name="Gogendeau D."/>
            <person name="Katinka M."/>
            <person name="Keller A.-M."/>
            <person name="Kissmehl R."/>
            <person name="Klotz C."/>
            <person name="Koll F."/>
            <person name="Le Moue A."/>
            <person name="Lepere C."/>
            <person name="Malinsky S."/>
            <person name="Nowacki M."/>
            <person name="Nowak J.K."/>
            <person name="Plattner H."/>
            <person name="Poulain J."/>
            <person name="Ruiz F."/>
            <person name="Serrano V."/>
            <person name="Zagulski M."/>
            <person name="Dessen P."/>
            <person name="Betermier M."/>
            <person name="Weissenbach J."/>
            <person name="Scarpelli C."/>
            <person name="Schachter V."/>
            <person name="Sperling L."/>
            <person name="Meyer E."/>
            <person name="Cohen J."/>
            <person name="Wincker P."/>
        </authorList>
    </citation>
    <scope>NUCLEOTIDE SEQUENCE [LARGE SCALE GENOMIC DNA]</scope>
    <source>
        <strain evidence="2 3">Stock d4-2</strain>
    </source>
</reference>
<dbReference type="eggNOG" id="ENOG502SVSB">
    <property type="taxonomic scope" value="Eukaryota"/>
</dbReference>
<proteinExistence type="inferred from homology"/>
<comment type="similarity">
    <text evidence="1">Belongs to the CNOT10 family.</text>
</comment>
<dbReference type="InterPro" id="IPR039740">
    <property type="entry name" value="CNOT10"/>
</dbReference>
<dbReference type="AlphaFoldDB" id="A0D3U6"/>
<dbReference type="Proteomes" id="UP000000600">
    <property type="component" value="Unassembled WGS sequence"/>
</dbReference>
<name>A0D3U6_PARTE</name>
<dbReference type="GO" id="GO:0030014">
    <property type="term" value="C:CCR4-NOT complex"/>
    <property type="evidence" value="ECO:0000318"/>
    <property type="project" value="GO_Central"/>
</dbReference>
<dbReference type="SUPFAM" id="SSF48452">
    <property type="entry name" value="TPR-like"/>
    <property type="match status" value="1"/>
</dbReference>
<protein>
    <recommendedName>
        <fullName evidence="4">CCR4-NOT transcription complex subunit 10</fullName>
    </recommendedName>
</protein>
<dbReference type="PANTHER" id="PTHR12979">
    <property type="entry name" value="CCR4-NOT TRANSCRIPTION COMPLEX SUBUNIT 10"/>
    <property type="match status" value="1"/>
</dbReference>
<evidence type="ECO:0000313" key="2">
    <source>
        <dbReference type="EMBL" id="CAK77713.1"/>
    </source>
</evidence>
<gene>
    <name evidence="2" type="ORF">GSPATT00013178001</name>
</gene>
<dbReference type="OrthoDB" id="25157at2759"/>
<dbReference type="InParanoid" id="A0D3U6"/>
<dbReference type="SMART" id="SM00028">
    <property type="entry name" value="TPR"/>
    <property type="match status" value="2"/>
</dbReference>